<proteinExistence type="predicted"/>
<organism evidence="1">
    <name type="scientific">marine sediment metagenome</name>
    <dbReference type="NCBI Taxonomy" id="412755"/>
    <lineage>
        <taxon>unclassified sequences</taxon>
        <taxon>metagenomes</taxon>
        <taxon>ecological metagenomes</taxon>
    </lineage>
</organism>
<evidence type="ECO:0000313" key="1">
    <source>
        <dbReference type="EMBL" id="KKM13444.1"/>
    </source>
</evidence>
<name>A0A0F9I1C7_9ZZZZ</name>
<protein>
    <submittedName>
        <fullName evidence="1">Uncharacterized protein</fullName>
    </submittedName>
</protein>
<dbReference type="EMBL" id="LAZR01015378">
    <property type="protein sequence ID" value="KKM13444.1"/>
    <property type="molecule type" value="Genomic_DNA"/>
</dbReference>
<gene>
    <name evidence="1" type="ORF">LCGC14_1716250</name>
</gene>
<accession>A0A0F9I1C7</accession>
<dbReference type="AlphaFoldDB" id="A0A0F9I1C7"/>
<reference evidence="1" key="1">
    <citation type="journal article" date="2015" name="Nature">
        <title>Complex archaea that bridge the gap between prokaryotes and eukaryotes.</title>
        <authorList>
            <person name="Spang A."/>
            <person name="Saw J.H."/>
            <person name="Jorgensen S.L."/>
            <person name="Zaremba-Niedzwiedzka K."/>
            <person name="Martijn J."/>
            <person name="Lind A.E."/>
            <person name="van Eijk R."/>
            <person name="Schleper C."/>
            <person name="Guy L."/>
            <person name="Ettema T.J."/>
        </authorList>
    </citation>
    <scope>NUCLEOTIDE SEQUENCE</scope>
</reference>
<sequence>MNLLEFISDKVKGADQKRARMLVNICLNPHIPCEKQPESLNYIEAG</sequence>
<comment type="caution">
    <text evidence="1">The sequence shown here is derived from an EMBL/GenBank/DDBJ whole genome shotgun (WGS) entry which is preliminary data.</text>
</comment>